<name>A0ABT1XAW6_9PROT</name>
<proteinExistence type="predicted"/>
<dbReference type="SUPFAM" id="SSF53474">
    <property type="entry name" value="alpha/beta-Hydrolases"/>
    <property type="match status" value="1"/>
</dbReference>
<sequence>MIFVHGWPSIGLMWRAQMVAFAAEGWRCVAPDLRGFGGSAAPGADAAYTIEASVADMVELHDHLGGRPAIWVGHDWGCVVVGGLVAHEPGRSRGVVLTSLAYQPDGHALRTLVPLVDRAIYPADQYPDGQWDYYRY</sequence>
<dbReference type="PANTHER" id="PTHR43329">
    <property type="entry name" value="EPOXIDE HYDROLASE"/>
    <property type="match status" value="1"/>
</dbReference>
<dbReference type="InterPro" id="IPR000639">
    <property type="entry name" value="Epox_hydrolase-like"/>
</dbReference>
<dbReference type="EMBL" id="JANJOU010000026">
    <property type="protein sequence ID" value="MCR0984849.1"/>
    <property type="molecule type" value="Genomic_DNA"/>
</dbReference>
<organism evidence="3 4">
    <name type="scientific">Roseomonas populi</name>
    <dbReference type="NCBI Taxonomy" id="3121582"/>
    <lineage>
        <taxon>Bacteria</taxon>
        <taxon>Pseudomonadati</taxon>
        <taxon>Pseudomonadota</taxon>
        <taxon>Alphaproteobacteria</taxon>
        <taxon>Acetobacterales</taxon>
        <taxon>Roseomonadaceae</taxon>
        <taxon>Roseomonas</taxon>
    </lineage>
</organism>
<comment type="caution">
    <text evidence="3">The sequence shown here is derived from an EMBL/GenBank/DDBJ whole genome shotgun (WGS) entry which is preliminary data.</text>
</comment>
<dbReference type="RefSeq" id="WP_257718599.1">
    <property type="nucleotide sequence ID" value="NZ_JANJOU010000026.1"/>
</dbReference>
<evidence type="ECO:0000313" key="3">
    <source>
        <dbReference type="EMBL" id="MCR0984849.1"/>
    </source>
</evidence>
<dbReference type="GO" id="GO:0016787">
    <property type="term" value="F:hydrolase activity"/>
    <property type="evidence" value="ECO:0007669"/>
    <property type="project" value="UniProtKB-KW"/>
</dbReference>
<protein>
    <submittedName>
        <fullName evidence="3">Alpha/beta hydrolase</fullName>
    </submittedName>
</protein>
<gene>
    <name evidence="3" type="ORF">NRP21_22580</name>
</gene>
<dbReference type="InterPro" id="IPR029058">
    <property type="entry name" value="AB_hydrolase_fold"/>
</dbReference>
<keyword evidence="4" id="KW-1185">Reference proteome</keyword>
<dbReference type="Proteomes" id="UP001524642">
    <property type="component" value="Unassembled WGS sequence"/>
</dbReference>
<dbReference type="Pfam" id="PF00561">
    <property type="entry name" value="Abhydrolase_1"/>
    <property type="match status" value="1"/>
</dbReference>
<feature type="domain" description="AB hydrolase-1" evidence="2">
    <location>
        <begin position="1"/>
        <end position="116"/>
    </location>
</feature>
<dbReference type="Gene3D" id="3.40.50.1820">
    <property type="entry name" value="alpha/beta hydrolase"/>
    <property type="match status" value="1"/>
</dbReference>
<evidence type="ECO:0000313" key="4">
    <source>
        <dbReference type="Proteomes" id="UP001524642"/>
    </source>
</evidence>
<evidence type="ECO:0000256" key="1">
    <source>
        <dbReference type="ARBA" id="ARBA00022801"/>
    </source>
</evidence>
<reference evidence="3 4" key="1">
    <citation type="submission" date="2022-06" db="EMBL/GenBank/DDBJ databases">
        <title>Roseomonas CN29.</title>
        <authorList>
            <person name="Cheng Y."/>
            <person name="He X."/>
        </authorList>
    </citation>
    <scope>NUCLEOTIDE SEQUENCE [LARGE SCALE GENOMIC DNA]</scope>
    <source>
        <strain evidence="3 4">CN29</strain>
    </source>
</reference>
<dbReference type="InterPro" id="IPR000073">
    <property type="entry name" value="AB_hydrolase_1"/>
</dbReference>
<accession>A0ABT1XAW6</accession>
<dbReference type="PRINTS" id="PR00412">
    <property type="entry name" value="EPOXHYDRLASE"/>
</dbReference>
<keyword evidence="1 3" id="KW-0378">Hydrolase</keyword>
<evidence type="ECO:0000259" key="2">
    <source>
        <dbReference type="Pfam" id="PF00561"/>
    </source>
</evidence>